<dbReference type="EMBL" id="BAAARJ010000025">
    <property type="protein sequence ID" value="GAA2635887.1"/>
    <property type="molecule type" value="Genomic_DNA"/>
</dbReference>
<comment type="caution">
    <text evidence="1">The sequence shown here is derived from an EMBL/GenBank/DDBJ whole genome shotgun (WGS) entry which is preliminary data.</text>
</comment>
<evidence type="ECO:0000313" key="2">
    <source>
        <dbReference type="Proteomes" id="UP001501447"/>
    </source>
</evidence>
<reference evidence="2" key="1">
    <citation type="journal article" date="2019" name="Int. J. Syst. Evol. Microbiol.">
        <title>The Global Catalogue of Microorganisms (GCM) 10K type strain sequencing project: providing services to taxonomists for standard genome sequencing and annotation.</title>
        <authorList>
            <consortium name="The Broad Institute Genomics Platform"/>
            <consortium name="The Broad Institute Genome Sequencing Center for Infectious Disease"/>
            <person name="Wu L."/>
            <person name="Ma J."/>
        </authorList>
    </citation>
    <scope>NUCLEOTIDE SEQUENCE [LARGE SCALE GENOMIC DNA]</scope>
    <source>
        <strain evidence="2">JCM 16373</strain>
    </source>
</reference>
<organism evidence="1 2">
    <name type="scientific">Streptomyces axinellae</name>
    <dbReference type="NCBI Taxonomy" id="552788"/>
    <lineage>
        <taxon>Bacteria</taxon>
        <taxon>Bacillati</taxon>
        <taxon>Actinomycetota</taxon>
        <taxon>Actinomycetes</taxon>
        <taxon>Kitasatosporales</taxon>
        <taxon>Streptomycetaceae</taxon>
        <taxon>Streptomyces</taxon>
    </lineage>
</organism>
<evidence type="ECO:0000313" key="1">
    <source>
        <dbReference type="EMBL" id="GAA2635887.1"/>
    </source>
</evidence>
<sequence>MCTLVHAGGVARGRRCAVGEEWRALCEVRRAAAGTRSLTCGGAVGNTMRGGNAEGSTGKPLA</sequence>
<keyword evidence="2" id="KW-1185">Reference proteome</keyword>
<proteinExistence type="predicted"/>
<dbReference type="Proteomes" id="UP001501447">
    <property type="component" value="Unassembled WGS sequence"/>
</dbReference>
<gene>
    <name evidence="1" type="ORF">GCM10009863_60500</name>
</gene>
<accession>A0ABP6D5D3</accession>
<protein>
    <submittedName>
        <fullName evidence="1">Uncharacterized protein</fullName>
    </submittedName>
</protein>
<name>A0ABP6D5D3_9ACTN</name>